<keyword evidence="6" id="KW-1185">Reference proteome</keyword>
<dbReference type="InterPro" id="IPR036390">
    <property type="entry name" value="WH_DNA-bd_sf"/>
</dbReference>
<keyword evidence="2" id="KW-0238">DNA-binding</keyword>
<dbReference type="PRINTS" id="PR00035">
    <property type="entry name" value="HTHGNTR"/>
</dbReference>
<name>A0ABW9MGI5_9FIRM</name>
<dbReference type="Pfam" id="PF07729">
    <property type="entry name" value="FCD"/>
    <property type="match status" value="1"/>
</dbReference>
<protein>
    <submittedName>
        <fullName evidence="5">GntR family transcriptional regulator</fullName>
    </submittedName>
</protein>
<dbReference type="InterPro" id="IPR036388">
    <property type="entry name" value="WH-like_DNA-bd_sf"/>
</dbReference>
<evidence type="ECO:0000313" key="6">
    <source>
        <dbReference type="Proteomes" id="UP001637994"/>
    </source>
</evidence>
<evidence type="ECO:0000259" key="4">
    <source>
        <dbReference type="PROSITE" id="PS50949"/>
    </source>
</evidence>
<dbReference type="InterPro" id="IPR000524">
    <property type="entry name" value="Tscrpt_reg_HTH_GntR"/>
</dbReference>
<gene>
    <name evidence="5" type="ORF">ACCQ42_09670</name>
</gene>
<dbReference type="Pfam" id="PF00392">
    <property type="entry name" value="GntR"/>
    <property type="match status" value="1"/>
</dbReference>
<keyword evidence="3" id="KW-0804">Transcription</keyword>
<dbReference type="PANTHER" id="PTHR43537:SF24">
    <property type="entry name" value="GLUCONATE OPERON TRANSCRIPTIONAL REPRESSOR"/>
    <property type="match status" value="1"/>
</dbReference>
<dbReference type="InterPro" id="IPR008920">
    <property type="entry name" value="TF_FadR/GntR_C"/>
</dbReference>
<dbReference type="InterPro" id="IPR011711">
    <property type="entry name" value="GntR_C"/>
</dbReference>
<dbReference type="PANTHER" id="PTHR43537">
    <property type="entry name" value="TRANSCRIPTIONAL REGULATOR, GNTR FAMILY"/>
    <property type="match status" value="1"/>
</dbReference>
<evidence type="ECO:0000256" key="3">
    <source>
        <dbReference type="ARBA" id="ARBA00023163"/>
    </source>
</evidence>
<dbReference type="Gene3D" id="1.20.120.530">
    <property type="entry name" value="GntR ligand-binding domain-like"/>
    <property type="match status" value="1"/>
</dbReference>
<proteinExistence type="predicted"/>
<dbReference type="Gene3D" id="1.10.10.10">
    <property type="entry name" value="Winged helix-like DNA-binding domain superfamily/Winged helix DNA-binding domain"/>
    <property type="match status" value="1"/>
</dbReference>
<feature type="domain" description="HTH gntR-type" evidence="4">
    <location>
        <begin position="1"/>
        <end position="63"/>
    </location>
</feature>
<dbReference type="PROSITE" id="PS50949">
    <property type="entry name" value="HTH_GNTR"/>
    <property type="match status" value="1"/>
</dbReference>
<keyword evidence="1" id="KW-0805">Transcription regulation</keyword>
<dbReference type="EMBL" id="JBGMEF010000046">
    <property type="protein sequence ID" value="MFO3668020.1"/>
    <property type="molecule type" value="Genomic_DNA"/>
</dbReference>
<dbReference type="Proteomes" id="UP001637994">
    <property type="component" value="Unassembled WGS sequence"/>
</dbReference>
<comment type="caution">
    <text evidence="5">The sequence shown here is derived from an EMBL/GenBank/DDBJ whole genome shotgun (WGS) entry which is preliminary data.</text>
</comment>
<organism evidence="5 6">
    <name type="scientific">Anaerococcus kampingae</name>
    <dbReference type="NCBI Taxonomy" id="3115614"/>
    <lineage>
        <taxon>Bacteria</taxon>
        <taxon>Bacillati</taxon>
        <taxon>Bacillota</taxon>
        <taxon>Tissierellia</taxon>
        <taxon>Tissierellales</taxon>
        <taxon>Peptoniphilaceae</taxon>
        <taxon>Anaerococcus</taxon>
    </lineage>
</organism>
<dbReference type="SMART" id="SM00345">
    <property type="entry name" value="HTH_GNTR"/>
    <property type="match status" value="1"/>
</dbReference>
<dbReference type="SUPFAM" id="SSF48008">
    <property type="entry name" value="GntR ligand-binding domain-like"/>
    <property type="match status" value="1"/>
</dbReference>
<evidence type="ECO:0000256" key="1">
    <source>
        <dbReference type="ARBA" id="ARBA00023015"/>
    </source>
</evidence>
<dbReference type="SUPFAM" id="SSF46785">
    <property type="entry name" value="Winged helix' DNA-binding domain"/>
    <property type="match status" value="1"/>
</dbReference>
<dbReference type="SMART" id="SM00895">
    <property type="entry name" value="FCD"/>
    <property type="match status" value="1"/>
</dbReference>
<accession>A0ABW9MGI5</accession>
<evidence type="ECO:0000313" key="5">
    <source>
        <dbReference type="EMBL" id="MFO3668020.1"/>
    </source>
</evidence>
<evidence type="ECO:0000256" key="2">
    <source>
        <dbReference type="ARBA" id="ARBA00023125"/>
    </source>
</evidence>
<reference evidence="5 6" key="1">
    <citation type="journal article" date="2025" name="Anaerobe">
        <title>Description of Anaerococcus kampingiae sp. nov., Anaerococcus groningensis sp. nov., Anaerococcus martiniensis sp. nov., and Anaerococcus cruorum sp. nov., isolated from human clinical specimens.</title>
        <authorList>
            <person name="Boiten K.E."/>
            <person name="Meijer J."/>
            <person name="van Wezel E.M."/>
            <person name="Veloo A.C.M."/>
        </authorList>
    </citation>
    <scope>NUCLEOTIDE SEQUENCE [LARGE SCALE GENOMIC DNA]</scope>
    <source>
        <strain evidence="5 6">ENR0874</strain>
    </source>
</reference>
<sequence length="210" mass="24525">MAYEYLYDEIINNRKKPGEYLVESDIANILSISRTPVREALRDLEKDGLVSNFNGRSSMVSYISPTDISDIFDIRISLESLALEKSIYRITSQEIDDLIEKFEYLGDNFKWEDSHKADKQLHELIIKKSGNKKLFYILNNLNSQIERFRRIASRASNRSFKSIKEHLDLLYCLKSQNLDESRQSLIYHLNSVKESLLEISIIDSTENVYI</sequence>